<keyword evidence="11" id="KW-0862">Zinc</keyword>
<dbReference type="KEGG" id="egt:105954209"/>
<accession>A0A022RKN8</accession>
<keyword evidence="9" id="KW-0479">Metal-binding</keyword>
<dbReference type="InterPro" id="IPR015803">
    <property type="entry name" value="Cys-tRNA-ligase"/>
</dbReference>
<evidence type="ECO:0000259" key="19">
    <source>
        <dbReference type="Pfam" id="PF01406"/>
    </source>
</evidence>
<dbReference type="GO" id="GO:0005739">
    <property type="term" value="C:mitochondrion"/>
    <property type="evidence" value="ECO:0007669"/>
    <property type="project" value="UniProtKB-SubCell"/>
</dbReference>
<dbReference type="InterPro" id="IPR024909">
    <property type="entry name" value="Cys-tRNA/MSH_ligase"/>
</dbReference>
<dbReference type="eggNOG" id="KOG2007">
    <property type="taxonomic scope" value="Eukaryota"/>
</dbReference>
<dbReference type="PRINTS" id="PR00983">
    <property type="entry name" value="TRNASYNTHCYS"/>
</dbReference>
<dbReference type="GO" id="GO:0006423">
    <property type="term" value="P:cysteinyl-tRNA aminoacylation"/>
    <property type="evidence" value="ECO:0000318"/>
    <property type="project" value="GO_Central"/>
</dbReference>
<evidence type="ECO:0000313" key="20">
    <source>
        <dbReference type="EMBL" id="EYU40771.1"/>
    </source>
</evidence>
<keyword evidence="10" id="KW-0547">Nucleotide-binding</keyword>
<organism evidence="20 21">
    <name type="scientific">Erythranthe guttata</name>
    <name type="common">Yellow monkey flower</name>
    <name type="synonym">Mimulus guttatus</name>
    <dbReference type="NCBI Taxonomy" id="4155"/>
    <lineage>
        <taxon>Eukaryota</taxon>
        <taxon>Viridiplantae</taxon>
        <taxon>Streptophyta</taxon>
        <taxon>Embryophyta</taxon>
        <taxon>Tracheophyta</taxon>
        <taxon>Spermatophyta</taxon>
        <taxon>Magnoliopsida</taxon>
        <taxon>eudicotyledons</taxon>
        <taxon>Gunneridae</taxon>
        <taxon>Pentapetalae</taxon>
        <taxon>asterids</taxon>
        <taxon>lamiids</taxon>
        <taxon>Lamiales</taxon>
        <taxon>Phrymaceae</taxon>
        <taxon>Erythranthe</taxon>
    </lineage>
</organism>
<dbReference type="NCBIfam" id="TIGR00435">
    <property type="entry name" value="cysS"/>
    <property type="match status" value="1"/>
</dbReference>
<evidence type="ECO:0000256" key="9">
    <source>
        <dbReference type="ARBA" id="ARBA00022723"/>
    </source>
</evidence>
<comment type="cofactor">
    <cofactor evidence="1">
        <name>Zn(2+)</name>
        <dbReference type="ChEBI" id="CHEBI:29105"/>
    </cofactor>
</comment>
<dbReference type="HAMAP" id="MF_00041">
    <property type="entry name" value="Cys_tRNA_synth"/>
    <property type="match status" value="1"/>
</dbReference>
<dbReference type="Proteomes" id="UP000030748">
    <property type="component" value="Unassembled WGS sequence"/>
</dbReference>
<evidence type="ECO:0000256" key="18">
    <source>
        <dbReference type="SAM" id="MobiDB-lite"/>
    </source>
</evidence>
<dbReference type="OrthoDB" id="438179at2759"/>
<dbReference type="PANTHER" id="PTHR10890">
    <property type="entry name" value="CYSTEINYL-TRNA SYNTHETASE"/>
    <property type="match status" value="1"/>
</dbReference>
<evidence type="ECO:0000256" key="11">
    <source>
        <dbReference type="ARBA" id="ARBA00022833"/>
    </source>
</evidence>
<evidence type="ECO:0000256" key="3">
    <source>
        <dbReference type="ARBA" id="ARBA00004229"/>
    </source>
</evidence>
<dbReference type="SUPFAM" id="SSF52374">
    <property type="entry name" value="Nucleotidylyl transferase"/>
    <property type="match status" value="1"/>
</dbReference>
<dbReference type="InterPro" id="IPR014729">
    <property type="entry name" value="Rossmann-like_a/b/a_fold"/>
</dbReference>
<dbReference type="OMA" id="AQECISK"/>
<evidence type="ECO:0000256" key="12">
    <source>
        <dbReference type="ARBA" id="ARBA00022840"/>
    </source>
</evidence>
<dbReference type="GO" id="GO:0005524">
    <property type="term" value="F:ATP binding"/>
    <property type="evidence" value="ECO:0000318"/>
    <property type="project" value="GO_Central"/>
</dbReference>
<dbReference type="EC" id="6.1.1.16" evidence="5"/>
<keyword evidence="8" id="KW-0934">Plastid</keyword>
<evidence type="ECO:0000313" key="21">
    <source>
        <dbReference type="Proteomes" id="UP000030748"/>
    </source>
</evidence>
<dbReference type="AlphaFoldDB" id="A0A022RKN8"/>
<dbReference type="Gene3D" id="3.40.50.620">
    <property type="entry name" value="HUPs"/>
    <property type="match status" value="1"/>
</dbReference>
<evidence type="ECO:0000256" key="5">
    <source>
        <dbReference type="ARBA" id="ARBA00012832"/>
    </source>
</evidence>
<evidence type="ECO:0000256" key="10">
    <source>
        <dbReference type="ARBA" id="ARBA00022741"/>
    </source>
</evidence>
<evidence type="ECO:0000256" key="1">
    <source>
        <dbReference type="ARBA" id="ARBA00001947"/>
    </source>
</evidence>
<dbReference type="Gene3D" id="1.20.120.1910">
    <property type="entry name" value="Cysteine-tRNA ligase, C-terminal anti-codon recognition domain"/>
    <property type="match status" value="1"/>
</dbReference>
<dbReference type="SUPFAM" id="SSF47323">
    <property type="entry name" value="Anticodon-binding domain of a subclass of class I aminoacyl-tRNA synthetases"/>
    <property type="match status" value="1"/>
</dbReference>
<evidence type="ECO:0000256" key="2">
    <source>
        <dbReference type="ARBA" id="ARBA00004173"/>
    </source>
</evidence>
<dbReference type="InterPro" id="IPR009080">
    <property type="entry name" value="tRNAsynth_Ia_anticodon-bd"/>
</dbReference>
<comment type="similarity">
    <text evidence="4">Belongs to the class-I aminoacyl-tRNA synthetase family.</text>
</comment>
<evidence type="ECO:0000256" key="8">
    <source>
        <dbReference type="ARBA" id="ARBA00022640"/>
    </source>
</evidence>
<keyword evidence="6" id="KW-0150">Chloroplast</keyword>
<comment type="subcellular location">
    <subcellularLocation>
        <location evidence="2">Mitochondrion</location>
    </subcellularLocation>
    <subcellularLocation>
        <location evidence="3">Plastid</location>
        <location evidence="3">Chloroplast</location>
    </subcellularLocation>
</comment>
<dbReference type="FunFam" id="1.20.120.1910:FF:000003">
    <property type="entry name" value="Cysteine--tRNA ligase CPS1, chloroplastic/mitochondrial"/>
    <property type="match status" value="1"/>
</dbReference>
<evidence type="ECO:0000256" key="16">
    <source>
        <dbReference type="ARBA" id="ARBA00023146"/>
    </source>
</evidence>
<dbReference type="PANTHER" id="PTHR10890:SF26">
    <property type="entry name" value="CYSTEINE--TRNA LIGASE 1, CYTOPLASMIC-RELATED"/>
    <property type="match status" value="1"/>
</dbReference>
<keyword evidence="16" id="KW-0030">Aminoacyl-tRNA synthetase</keyword>
<keyword evidence="14" id="KW-0809">Transit peptide</keyword>
<dbReference type="InterPro" id="IPR032678">
    <property type="entry name" value="tRNA-synt_1_cat_dom"/>
</dbReference>
<dbReference type="PhylomeDB" id="A0A022RKN8"/>
<dbReference type="GO" id="GO:0004817">
    <property type="term" value="F:cysteine-tRNA ligase activity"/>
    <property type="evidence" value="ECO:0000318"/>
    <property type="project" value="GO_Central"/>
</dbReference>
<evidence type="ECO:0000256" key="13">
    <source>
        <dbReference type="ARBA" id="ARBA00022917"/>
    </source>
</evidence>
<evidence type="ECO:0000256" key="15">
    <source>
        <dbReference type="ARBA" id="ARBA00023128"/>
    </source>
</evidence>
<keyword evidence="13" id="KW-0648">Protein biosynthesis</keyword>
<evidence type="ECO:0000256" key="14">
    <source>
        <dbReference type="ARBA" id="ARBA00022946"/>
    </source>
</evidence>
<evidence type="ECO:0000256" key="4">
    <source>
        <dbReference type="ARBA" id="ARBA00005594"/>
    </source>
</evidence>
<evidence type="ECO:0000256" key="7">
    <source>
        <dbReference type="ARBA" id="ARBA00022598"/>
    </source>
</evidence>
<evidence type="ECO:0000256" key="17">
    <source>
        <dbReference type="ARBA" id="ARBA00031499"/>
    </source>
</evidence>
<dbReference type="GO" id="GO:0009507">
    <property type="term" value="C:chloroplast"/>
    <property type="evidence" value="ECO:0007669"/>
    <property type="project" value="UniProtKB-SubCell"/>
</dbReference>
<sequence length="553" mass="62796">MAKERPEFQLYNSMTKQKEIFKPIVEGKVGMYICGVTSYDLSHIGHARAYVAFDVLYRYLKYLGYEVVYVRNFTDVDDKIINRANERGEDPKALSWRFCEEFLSDMADLQCLLPTHQPRVTDHIEQIKDMIAQIISNGCGYAVDGNVFFSVDNFPSYGLLSGRKLENNRAGERVAVDIRKQNPFDFALWKAAKPGEPFWDSPWGPGRPGWHIECSAMSAHYLTHAFDIHGGGMDLIFPHHENEIAQSCAACPESKVNYWIHNGFVTANDEKMSKSVGNFFTIREVTELYHPLALRYFLLGTHYRSPVNYSISQIEIASESLFYIYQTLQDCADALLPLREESDTNGKKARISPAAQECINKLRSDFETKLADDLHTPSILNSSLIESFRFINTSLNMLKKKQQKQQQLSIVKALIDLEKQIKDILDALGLLSSSTYNEVLQQLKLKALKRAGLTEEDVLHSIEERMLARKNKEFSRGDEIRSDLAAKGIALMDVGSETVWRPCVPVQQEQPAVQPRQEKPVVQQEQPVVQPQEEKPVVVTNEQANPPPSSADK</sequence>
<feature type="region of interest" description="Disordered" evidence="18">
    <location>
        <begin position="509"/>
        <end position="553"/>
    </location>
</feature>
<dbReference type="Pfam" id="PF01406">
    <property type="entry name" value="tRNA-synt_1e"/>
    <property type="match status" value="1"/>
</dbReference>
<keyword evidence="15" id="KW-0496">Mitochondrion</keyword>
<proteinExistence type="inferred from homology"/>
<protein>
    <recommendedName>
        <fullName evidence="5">cysteine--tRNA ligase</fullName>
        <ecNumber evidence="5">6.1.1.16</ecNumber>
    </recommendedName>
    <alternativeName>
        <fullName evidence="17">Cysteinyl-tRNA synthetase</fullName>
    </alternativeName>
</protein>
<keyword evidence="21" id="KW-1185">Reference proteome</keyword>
<reference evidence="20 21" key="1">
    <citation type="journal article" date="2013" name="Proc. Natl. Acad. Sci. U.S.A.">
        <title>Fine-scale variation in meiotic recombination in Mimulus inferred from population shotgun sequencing.</title>
        <authorList>
            <person name="Hellsten U."/>
            <person name="Wright K.M."/>
            <person name="Jenkins J."/>
            <person name="Shu S."/>
            <person name="Yuan Y."/>
            <person name="Wessler S.R."/>
            <person name="Schmutz J."/>
            <person name="Willis J.H."/>
            <person name="Rokhsar D.S."/>
        </authorList>
    </citation>
    <scope>NUCLEOTIDE SEQUENCE [LARGE SCALE GENOMIC DNA]</scope>
    <source>
        <strain evidence="21">cv. DUN x IM62</strain>
    </source>
</reference>
<keyword evidence="7" id="KW-0436">Ligase</keyword>
<dbReference type="CDD" id="cd00672">
    <property type="entry name" value="CysRS_core"/>
    <property type="match status" value="1"/>
</dbReference>
<name>A0A022RKN8_ERYGU</name>
<evidence type="ECO:0000256" key="6">
    <source>
        <dbReference type="ARBA" id="ARBA00022528"/>
    </source>
</evidence>
<dbReference type="EMBL" id="KI630377">
    <property type="protein sequence ID" value="EYU40771.1"/>
    <property type="molecule type" value="Genomic_DNA"/>
</dbReference>
<dbReference type="FunFam" id="3.40.50.620:FF:000009">
    <property type="entry name" value="Cysteine--tRNA ligase"/>
    <property type="match status" value="1"/>
</dbReference>
<feature type="domain" description="tRNA synthetases class I catalytic" evidence="19">
    <location>
        <begin position="21"/>
        <end position="317"/>
    </location>
</feature>
<dbReference type="GO" id="GO:0005737">
    <property type="term" value="C:cytoplasm"/>
    <property type="evidence" value="ECO:0000318"/>
    <property type="project" value="GO_Central"/>
</dbReference>
<feature type="compositionally biased region" description="Low complexity" evidence="18">
    <location>
        <begin position="509"/>
        <end position="531"/>
    </location>
</feature>
<keyword evidence="12" id="KW-0067">ATP-binding</keyword>
<dbReference type="STRING" id="4155.A0A022RKN8"/>
<dbReference type="GO" id="GO:0046872">
    <property type="term" value="F:metal ion binding"/>
    <property type="evidence" value="ECO:0007669"/>
    <property type="project" value="UniProtKB-KW"/>
</dbReference>
<gene>
    <name evidence="20" type="ORF">MIMGU_mgv1a003948mg</name>
</gene>